<dbReference type="Gene3D" id="2.60.40.790">
    <property type="match status" value="1"/>
</dbReference>
<proteinExistence type="inferred from homology"/>
<protein>
    <recommendedName>
        <fullName evidence="4">SHSP domain-containing protein</fullName>
    </recommendedName>
</protein>
<organism evidence="5 6">
    <name type="scientific">Jimgerdemannia flammicorona</name>
    <dbReference type="NCBI Taxonomy" id="994334"/>
    <lineage>
        <taxon>Eukaryota</taxon>
        <taxon>Fungi</taxon>
        <taxon>Fungi incertae sedis</taxon>
        <taxon>Mucoromycota</taxon>
        <taxon>Mucoromycotina</taxon>
        <taxon>Endogonomycetes</taxon>
        <taxon>Endogonales</taxon>
        <taxon>Endogonaceae</taxon>
        <taxon>Jimgerdemannia</taxon>
    </lineage>
</organism>
<evidence type="ECO:0000256" key="1">
    <source>
        <dbReference type="PROSITE-ProRule" id="PRU00285"/>
    </source>
</evidence>
<dbReference type="InterPro" id="IPR008978">
    <property type="entry name" value="HSP20-like_chaperone"/>
</dbReference>
<comment type="caution">
    <text evidence="5">The sequence shown here is derived from an EMBL/GenBank/DDBJ whole genome shotgun (WGS) entry which is preliminary data.</text>
</comment>
<feature type="region of interest" description="Disordered" evidence="3">
    <location>
        <begin position="85"/>
        <end position="105"/>
    </location>
</feature>
<dbReference type="SUPFAM" id="SSF49764">
    <property type="entry name" value="HSP20-like chaperones"/>
    <property type="match status" value="1"/>
</dbReference>
<dbReference type="Proteomes" id="UP000268093">
    <property type="component" value="Unassembled WGS sequence"/>
</dbReference>
<dbReference type="PROSITE" id="PS01031">
    <property type="entry name" value="SHSP"/>
    <property type="match status" value="1"/>
</dbReference>
<comment type="similarity">
    <text evidence="1 2">Belongs to the small heat shock protein (HSP20) family.</text>
</comment>
<evidence type="ECO:0000256" key="3">
    <source>
        <dbReference type="SAM" id="MobiDB-lite"/>
    </source>
</evidence>
<evidence type="ECO:0000259" key="4">
    <source>
        <dbReference type="PROSITE" id="PS01031"/>
    </source>
</evidence>
<dbReference type="Pfam" id="PF00011">
    <property type="entry name" value="HSP20"/>
    <property type="match status" value="1"/>
</dbReference>
<evidence type="ECO:0000313" key="5">
    <source>
        <dbReference type="EMBL" id="RUP45468.1"/>
    </source>
</evidence>
<keyword evidence="6" id="KW-1185">Reference proteome</keyword>
<dbReference type="InterPro" id="IPR002068">
    <property type="entry name" value="A-crystallin/Hsp20_dom"/>
</dbReference>
<accession>A0A433D3Q3</accession>
<feature type="compositionally biased region" description="Low complexity" evidence="3">
    <location>
        <begin position="1"/>
        <end position="16"/>
    </location>
</feature>
<evidence type="ECO:0000256" key="2">
    <source>
        <dbReference type="RuleBase" id="RU003616"/>
    </source>
</evidence>
<sequence>MTATNANTGTSTSPGPGTDGCRGNRYRPKADFDYDFEAEWAPDLDAYESGGNYRINVDVPGVRKEDVRIDVSSEGNLVIQGHRRRETNLSDTKISERSYGRFKRT</sequence>
<feature type="domain" description="SHSP" evidence="4">
    <location>
        <begin position="35"/>
        <end position="105"/>
    </location>
</feature>
<dbReference type="OrthoDB" id="1431247at2759"/>
<reference evidence="5 6" key="1">
    <citation type="journal article" date="2018" name="New Phytol.">
        <title>Phylogenomics of Endogonaceae and evolution of mycorrhizas within Mucoromycota.</title>
        <authorList>
            <person name="Chang Y."/>
            <person name="Desiro A."/>
            <person name="Na H."/>
            <person name="Sandor L."/>
            <person name="Lipzen A."/>
            <person name="Clum A."/>
            <person name="Barry K."/>
            <person name="Grigoriev I.V."/>
            <person name="Martin F.M."/>
            <person name="Stajich J.E."/>
            <person name="Smith M.E."/>
            <person name="Bonito G."/>
            <person name="Spatafora J.W."/>
        </authorList>
    </citation>
    <scope>NUCLEOTIDE SEQUENCE [LARGE SCALE GENOMIC DNA]</scope>
    <source>
        <strain evidence="5 6">GMNB39</strain>
    </source>
</reference>
<feature type="region of interest" description="Disordered" evidence="3">
    <location>
        <begin position="1"/>
        <end position="26"/>
    </location>
</feature>
<name>A0A433D3Q3_9FUNG</name>
<dbReference type="AlphaFoldDB" id="A0A433D3Q3"/>
<evidence type="ECO:0000313" key="6">
    <source>
        <dbReference type="Proteomes" id="UP000268093"/>
    </source>
</evidence>
<dbReference type="CDD" id="cd06464">
    <property type="entry name" value="ACD_sHsps-like"/>
    <property type="match status" value="1"/>
</dbReference>
<dbReference type="EMBL" id="RBNI01007247">
    <property type="protein sequence ID" value="RUP45468.1"/>
    <property type="molecule type" value="Genomic_DNA"/>
</dbReference>
<gene>
    <name evidence="5" type="ORF">BC936DRAFT_148134</name>
</gene>